<feature type="region of interest" description="Disordered" evidence="1">
    <location>
        <begin position="1685"/>
        <end position="1707"/>
    </location>
</feature>
<feature type="region of interest" description="Disordered" evidence="1">
    <location>
        <begin position="2055"/>
        <end position="2112"/>
    </location>
</feature>
<feature type="region of interest" description="Disordered" evidence="1">
    <location>
        <begin position="2672"/>
        <end position="2752"/>
    </location>
</feature>
<feature type="compositionally biased region" description="Basic and acidic residues" evidence="1">
    <location>
        <begin position="311"/>
        <end position="323"/>
    </location>
</feature>
<feature type="compositionally biased region" description="Low complexity" evidence="1">
    <location>
        <begin position="2927"/>
        <end position="2942"/>
    </location>
</feature>
<feature type="compositionally biased region" description="Polar residues" evidence="1">
    <location>
        <begin position="2313"/>
        <end position="2323"/>
    </location>
</feature>
<feature type="region of interest" description="Disordered" evidence="1">
    <location>
        <begin position="3054"/>
        <end position="3093"/>
    </location>
</feature>
<feature type="compositionally biased region" description="Polar residues" evidence="1">
    <location>
        <begin position="2221"/>
        <end position="2234"/>
    </location>
</feature>
<feature type="region of interest" description="Disordered" evidence="1">
    <location>
        <begin position="1547"/>
        <end position="1571"/>
    </location>
</feature>
<feature type="region of interest" description="Disordered" evidence="1">
    <location>
        <begin position="1639"/>
        <end position="1670"/>
    </location>
</feature>
<feature type="compositionally biased region" description="Polar residues" evidence="1">
    <location>
        <begin position="2055"/>
        <end position="2069"/>
    </location>
</feature>
<keyword evidence="4" id="KW-1185">Reference proteome</keyword>
<gene>
    <name evidence="3" type="ORF">MOO46_06720</name>
</gene>
<feature type="compositionally biased region" description="Low complexity" evidence="1">
    <location>
        <begin position="288"/>
        <end position="298"/>
    </location>
</feature>
<feature type="region of interest" description="Disordered" evidence="1">
    <location>
        <begin position="1864"/>
        <end position="1885"/>
    </location>
</feature>
<feature type="compositionally biased region" description="Low complexity" evidence="1">
    <location>
        <begin position="59"/>
        <end position="173"/>
    </location>
</feature>
<feature type="compositionally biased region" description="Polar residues" evidence="1">
    <location>
        <begin position="1561"/>
        <end position="1571"/>
    </location>
</feature>
<evidence type="ECO:0000256" key="1">
    <source>
        <dbReference type="SAM" id="MobiDB-lite"/>
    </source>
</evidence>
<feature type="compositionally biased region" description="Polar residues" evidence="1">
    <location>
        <begin position="1868"/>
        <end position="1877"/>
    </location>
</feature>
<accession>A0ABY4PHK2</accession>
<feature type="compositionally biased region" description="Low complexity" evidence="1">
    <location>
        <begin position="2805"/>
        <end position="2830"/>
    </location>
</feature>
<feature type="compositionally biased region" description="Low complexity" evidence="1">
    <location>
        <begin position="1950"/>
        <end position="1973"/>
    </location>
</feature>
<feature type="compositionally biased region" description="Polar residues" evidence="1">
    <location>
        <begin position="2377"/>
        <end position="2400"/>
    </location>
</feature>
<dbReference type="Pfam" id="PF19087">
    <property type="entry name" value="DUF5776"/>
    <property type="match status" value="1"/>
</dbReference>
<feature type="compositionally biased region" description="Polar residues" evidence="1">
    <location>
        <begin position="2737"/>
        <end position="2752"/>
    </location>
</feature>
<dbReference type="EMBL" id="CP093362">
    <property type="protein sequence ID" value="UQS84931.1"/>
    <property type="molecule type" value="Genomic_DNA"/>
</dbReference>
<feature type="compositionally biased region" description="Polar residues" evidence="1">
    <location>
        <begin position="1199"/>
        <end position="1208"/>
    </location>
</feature>
<feature type="region of interest" description="Disordered" evidence="1">
    <location>
        <begin position="2308"/>
        <end position="2327"/>
    </location>
</feature>
<feature type="compositionally biased region" description="Polar residues" evidence="1">
    <location>
        <begin position="2446"/>
        <end position="2457"/>
    </location>
</feature>
<feature type="compositionally biased region" description="Polar residues" evidence="1">
    <location>
        <begin position="1754"/>
        <end position="1771"/>
    </location>
</feature>
<feature type="compositionally biased region" description="Low complexity" evidence="1">
    <location>
        <begin position="2269"/>
        <end position="2280"/>
    </location>
</feature>
<feature type="compositionally biased region" description="Polar residues" evidence="1">
    <location>
        <begin position="186"/>
        <end position="207"/>
    </location>
</feature>
<feature type="region of interest" description="Disordered" evidence="1">
    <location>
        <begin position="1750"/>
        <end position="1804"/>
    </location>
</feature>
<feature type="region of interest" description="Disordered" evidence="1">
    <location>
        <begin position="2338"/>
        <end position="2418"/>
    </location>
</feature>
<feature type="region of interest" description="Disordered" evidence="1">
    <location>
        <begin position="1583"/>
        <end position="1623"/>
    </location>
</feature>
<feature type="compositionally biased region" description="Polar residues" evidence="1">
    <location>
        <begin position="2193"/>
        <end position="2208"/>
    </location>
</feature>
<feature type="region of interest" description="Disordered" evidence="1">
    <location>
        <begin position="2968"/>
        <end position="3010"/>
    </location>
</feature>
<name>A0ABY4PHK2_9LACO</name>
<feature type="compositionally biased region" description="Low complexity" evidence="1">
    <location>
        <begin position="3056"/>
        <end position="3093"/>
    </location>
</feature>
<feature type="domain" description="DUF5776" evidence="2">
    <location>
        <begin position="3297"/>
        <end position="3362"/>
    </location>
</feature>
<feature type="compositionally biased region" description="Polar residues" evidence="1">
    <location>
        <begin position="1232"/>
        <end position="1243"/>
    </location>
</feature>
<feature type="region of interest" description="Disordered" evidence="1">
    <location>
        <begin position="2430"/>
        <end position="2462"/>
    </location>
</feature>
<feature type="compositionally biased region" description="Polar residues" evidence="1">
    <location>
        <begin position="2281"/>
        <end position="2296"/>
    </location>
</feature>
<dbReference type="Proteomes" id="UP000831859">
    <property type="component" value="Chromosome"/>
</dbReference>
<feature type="region of interest" description="Disordered" evidence="1">
    <location>
        <begin position="261"/>
        <end position="333"/>
    </location>
</feature>
<feature type="region of interest" description="Disordered" evidence="1">
    <location>
        <begin position="2852"/>
        <end position="2879"/>
    </location>
</feature>
<sequence length="3366" mass="352716">MQYNKNQFNKINDKKIMKKVKKQWVVVSVASLAVLGGFAVSGTLHMTQPTSSVVAHADNTSSAGTSNASSGGTSTTSSAGTSNASSGGTSTTSSAGTSNASSGGTSTTSSAGTSNASSGGTSTTSSAGTSNASSGGTSTTSSAGTSNASSGGTSTTSSAGTSNASSGGTSNASVMKHNNDVMGLANRSNSTDSSSQLNNDQKTQSDNGAKAYWNDIHQNDINNDYKQDVKGADTNSSYYQDGYNGAAAAWKVYNDANSQNGTQNVTTYNKNNAQNGNNPNSVDPTLNSGSNSVDSSKSAVIPYDPTSQSNKGEDQKNMPKTENEQATIYDNGAAKTGSKTVNITSGSAFNQGVTQFLALQGTYDAETGRWNGKNVNDAYSPKADLGNSYDQSYRGAQDAIAKQFNSSNNLTYTSLGDTGQGIFNPTAQSTDTNYQAGFNDVVKKVQNGTSFVSNAEQIDSALTGTLSSVGTVNPPLTNTVTSKGDVKNIKFLKDIDYSSAAGVGVSNGETNVTLQYTKNGQSMTFDGQNHITDFHGISYLVTPYSSDKTSSFSFNNFNAAYGSNFYGPFKIQTGTAQVNYSNVTYVGPQLMSSSGVNANVDVYGNLNVFSVGNYTSPFQNNVITEGSNSADNVTGGVGKSVFGDNQENFEANNLRLHSGANYYGSTTGGTVLNLTGNVVLDSGSNMQLVPMRTTQGQASGGDSSNGVYLRNSLTSNGTIYVNKGANLNIIPKAGPNASGLAQGIYLSTAQNQITVDGGTLSVDLNGTPGVTNANYNAGSITVANDGNFNVTGENLGNFSGYLLNVLANLNINNRGNFNIVTDGTGNSPTLLYNYGQFNVDNPGKSVYLQIKPLTNQDGSYKQDGSGYLFTNQINAYSVSYALGYKPGSTQVNSGNDQYYYKLTVPNTNGSKIQYVPLESDGKPGSPVPSSDSAYGAKYISLNATPNANFDGHINVQNQTNGNSDLNGNLILTNLPSKQDNGGNNGHVNITIQNKIDEKTNTIGSPDSMVLVGSNGSQQNLTYVRQSDGSYNVKIPQIDKTDNNTYRIAFTYQLDSSQVPSKDGDSLSATAKYFVTGQTQTIAYKQNPNDNGLTTNSVNPTSDYKPVTLPDNGSVVNLNNSTSKAPITAESAANDGIRDGVYDAAASNTKNAEATEAYENNYADGKDGSQFKNNYVNAYNNAYDGYKQGTDDLSNGNYNVNQPNENHTGMPNDDPAKSQYKDGYNQVGKDLSSGFNNNIGSNPDTAANSNNSTNSIYNKGMNEAQGVKDTINNNYDTGKNSSPDYSAAHSSFNNGYNSQMKSPNVTANTKPSDLANNYGVQMANGMQDAQNGNTNNQPQPKDSSGNLDTNNTDYKAYQDGKNAYNGINDALTGQSQGTNNTDPNKSNDASDSYNATYKATQAGLSGDTSVQYENPSPQWSAYNAGLAAKQGALDAQAGNDKSSDSYSGNPFNGSDSFAKKAYDTAKGNFNAGAGRKDTSGADSYEGKAYNAAKNNPNNSQAYLDGQAAKAGQSDAANGQNGKNATDPQNSSYNKLNEQQKAAYDRANKSYNNGLNGSGEPTDGQNDKASYNAGNSANQAIKDAYTGKSTPSQTPSDQSSYDAAKKAAQDGMNGQPASNNDKNQMNAYNAGQAAYNGMQAAKQDGDTNHDSTDSQGHQNSAYSKGYPTNGTQAQKDAYNQAYTAYKNGKNSQNKDNAAGDADSNNNQSVINQAGKDANASQEGIDAAKAGKSLDDLKKSNNSDAAKNAYNAYKGGFNQQPNSSSVSDPNSGDAYNQGKAAQQAVQDASASGSSATPGTPANSSNWTQQQKDAYNQAYKAYKAGTSPDNAGKDANSASTNASDAQANVLAYQAGQTSAATQAGITDAASGKSDNAHNYPQSKDRDSNPQATTQLYDAYTNAKKAYNGGFNGTTTSDDNNSSREDALNNNQGDAYNQGRAAQAAVQDAQSGKYSDVNSAESSNDSSYNSSSYKPSGNDWTSNQHKVYEAAYQAYLDGKANPSGTATDNGSVDYKQNQAYQAGQNVAVVPQAIKDAINGNNNSSNYKGQTTKQNTYTDAQASFSSGFNNPSATYDPSKDGNQDAYQSGQAAYQAIVDSSSGKDKSSDSSVYNGYSQQQKDAYDLAQKDYSAGMTQKTDGSYVNTSDSSKSAAYAAGSAARDGINASENGTTDKRPSAQGLNQTSYDNAQKAFNKGLSGDQTSSDAKLNPTANQAGADYKQGITDGISGNNQMNSNSDYTNAYKASKAGNDPANASKSASDVGQGNQNVAYQAGQAAQQGLNDAQNDPTKTSNDHGYNSSTQKDAYEQAQKDYRDGLNGSKSNDPNSSAYKAGLNDQATNQGIADATSGKFTSGTTPDDYKYNNDQKSAYQKAGNDFNDGFNAGQSTNGTSDSHQSKAYQDGQAANQGIKDKQSGSEPQGDNAKNVSYQQAQNDYQAGLDGTGIGKDKDGKVTNSYPNANSDAYKQGQAAKKAIQDALDGQKTPTDGANSDVFNATKAGMNDNSYSPNNYSSQKGAYNIGSAAQKAIDNASNNGDFSENGDQQGFGSDASKINAYNQAKKNFNAGMNGNYGDGIDNQSNAYDAGQAAKKGIDNAANNTQNISKDYNGNEINAYKNAQSAYNDGLNGDSTSDSAKKNTVANQAGMDAKQGIADAIKGQSNPTSGQSDAYNKAFAAAKAGNTPGASADATGDNAGQNNAYQAGRAAQQAISDGKTGKDNSGQFDNNTPTAKQAYADSKQAYNDGLSGNSSNADNTNPSSYNAGMDAKAGIADAIAGKKSDSSKAKNAADYNNAYEAAKAGKNNSGMPASGQPGADQNQAYQAGQAADQGTTDAQTGADNSGQYSNNPSAQIAYNTAKQSFNDGLNDKTNTSSANDNPDANKAGQAARQAVIDGQTGANSSYPNDPEKTAYNNAKQAYNDGLNGKTNNSNPYANEAGKAAAQGATDGQTGANNASQYSNNPAAENAYNIAKNAYNDGLNGKDNSDNPVANETGKAARQGITDAKDGKDNSKMYPNDPEKTAYEDAKNAYNAGLNGDTDSDVAKKNTAANKAGYDNFIPFGGGGVNNTDNNSSNGNNGNNGNNQNGNNNGSNNNHNNIANNPAGKNAGIKAALNGKSYKANTKGLANKSAAYQNAFNDAYNKAKAGYAAGANGKKVNTNDASYKAGYEAGHKQFTTATKAGENAGNVRRDLPNFKHESKAYINAYKKAYEAQIKKTMPRYVYNLKKIYRHSSPVLDRKTRGTKYAKTVLYERHVFKVEGYKINDKGQVVYKVNGGWIPANGKSVADVYYRHNDQEQFSNDNKAKFVKVNKRIRVIKPKGTYTYNSKQFNKKTAVKNMRKGSVLKVKGIEKLGRITRFYLGDGRYISSNKTIVKEIR</sequence>
<feature type="compositionally biased region" description="Low complexity" evidence="1">
    <location>
        <begin position="1487"/>
        <end position="1500"/>
    </location>
</feature>
<feature type="region of interest" description="Disordered" evidence="1">
    <location>
        <begin position="1486"/>
        <end position="1531"/>
    </location>
</feature>
<feature type="compositionally biased region" description="Basic and acidic residues" evidence="1">
    <location>
        <begin position="1641"/>
        <end position="1650"/>
    </location>
</feature>
<dbReference type="RefSeq" id="WP_249510911.1">
    <property type="nucleotide sequence ID" value="NZ_CP093362.1"/>
</dbReference>
<feature type="region of interest" description="Disordered" evidence="1">
    <location>
        <begin position="2187"/>
        <end position="2257"/>
    </location>
</feature>
<feature type="compositionally biased region" description="Basic and acidic residues" evidence="1">
    <location>
        <begin position="2993"/>
        <end position="3010"/>
    </location>
</feature>
<dbReference type="InterPro" id="IPR044081">
    <property type="entry name" value="DUF5776"/>
</dbReference>
<feature type="compositionally biased region" description="Polar residues" evidence="1">
    <location>
        <begin position="1651"/>
        <end position="1670"/>
    </location>
</feature>
<proteinExistence type="predicted"/>
<feature type="compositionally biased region" description="Polar residues" evidence="1">
    <location>
        <begin position="2409"/>
        <end position="2418"/>
    </location>
</feature>
<feature type="compositionally biased region" description="Low complexity" evidence="1">
    <location>
        <begin position="1777"/>
        <end position="1798"/>
    </location>
</feature>
<feature type="compositionally biased region" description="Polar residues" evidence="1">
    <location>
        <begin position="1269"/>
        <end position="1318"/>
    </location>
</feature>
<evidence type="ECO:0000259" key="2">
    <source>
        <dbReference type="Pfam" id="PF19087"/>
    </source>
</evidence>
<feature type="region of interest" description="Disordered" evidence="1">
    <location>
        <begin position="2269"/>
        <end position="2296"/>
    </location>
</feature>
<feature type="compositionally biased region" description="Polar residues" evidence="1">
    <location>
        <begin position="2710"/>
        <end position="2722"/>
    </location>
</feature>
<feature type="region of interest" description="Disordered" evidence="1">
    <location>
        <begin position="1905"/>
        <end position="1974"/>
    </location>
</feature>
<feature type="region of interest" description="Disordered" evidence="1">
    <location>
        <begin position="2157"/>
        <end position="2176"/>
    </location>
</feature>
<feature type="compositionally biased region" description="Low complexity" evidence="1">
    <location>
        <begin position="1587"/>
        <end position="1600"/>
    </location>
</feature>
<feature type="compositionally biased region" description="Polar residues" evidence="1">
    <location>
        <begin position="1370"/>
        <end position="1391"/>
    </location>
</feature>
<feature type="compositionally biased region" description="Polar residues" evidence="1">
    <location>
        <begin position="2852"/>
        <end position="2869"/>
    </location>
</feature>
<feature type="region of interest" description="Disordered" evidence="1">
    <location>
        <begin position="2908"/>
        <end position="2950"/>
    </location>
</feature>
<protein>
    <submittedName>
        <fullName evidence="3">DUF5776 domain-containing protein</fullName>
    </submittedName>
</protein>
<feature type="region of interest" description="Disordered" evidence="1">
    <location>
        <begin position="2793"/>
        <end position="2839"/>
    </location>
</feature>
<feature type="region of interest" description="Disordered" evidence="1">
    <location>
        <begin position="57"/>
        <end position="207"/>
    </location>
</feature>
<feature type="compositionally biased region" description="Polar residues" evidence="1">
    <location>
        <begin position="1326"/>
        <end position="1352"/>
    </location>
</feature>
<feature type="compositionally biased region" description="Polar residues" evidence="1">
    <location>
        <begin position="1513"/>
        <end position="1531"/>
    </location>
</feature>
<organism evidence="3 4">
    <name type="scientific">Apilactobacillus apisilvae</name>
    <dbReference type="NCBI Taxonomy" id="2923364"/>
    <lineage>
        <taxon>Bacteria</taxon>
        <taxon>Bacillati</taxon>
        <taxon>Bacillota</taxon>
        <taxon>Bacilli</taxon>
        <taxon>Lactobacillales</taxon>
        <taxon>Lactobacillaceae</taxon>
        <taxon>Apilactobacillus</taxon>
    </lineage>
</organism>
<feature type="compositionally biased region" description="Low complexity" evidence="1">
    <location>
        <begin position="1244"/>
        <end position="1254"/>
    </location>
</feature>
<evidence type="ECO:0000313" key="3">
    <source>
        <dbReference type="EMBL" id="UQS84931.1"/>
    </source>
</evidence>
<feature type="compositionally biased region" description="Low complexity" evidence="1">
    <location>
        <begin position="1691"/>
        <end position="1704"/>
    </location>
</feature>
<feature type="region of interest" description="Disordered" evidence="1">
    <location>
        <begin position="1199"/>
        <end position="1391"/>
    </location>
</feature>
<feature type="compositionally biased region" description="Low complexity" evidence="1">
    <location>
        <begin position="269"/>
        <end position="280"/>
    </location>
</feature>
<reference evidence="3 4" key="1">
    <citation type="journal article" date="2022" name="Int. J. Syst. Evol. Microbiol.">
        <title>Apilactobacillus apisilvae sp. nov., Nicolia spurrieriana gen. nov. sp. nov., Bombilactobacillus folatiphilus sp. nov. and Bombilactobacillus thymidiniphilus sp. nov., four new lactic acid bacterial isolates from stingless bees Tetragonula carbonaria and Austroplebeia australis.</title>
        <authorList>
            <person name="Oliphant S.A."/>
            <person name="Watson-Haigh N.S."/>
            <person name="Sumby K.M."/>
            <person name="Gardner J."/>
            <person name="Groom S."/>
            <person name="Jiranek V."/>
        </authorList>
    </citation>
    <scope>NUCLEOTIDE SEQUENCE [LARGE SCALE GENOMIC DNA]</scope>
    <source>
        <strain evidence="3 4">SG5_A10</strain>
    </source>
</reference>
<evidence type="ECO:0000313" key="4">
    <source>
        <dbReference type="Proteomes" id="UP000831859"/>
    </source>
</evidence>